<evidence type="ECO:0000256" key="1">
    <source>
        <dbReference type="SAM" id="MobiDB-lite"/>
    </source>
</evidence>
<evidence type="ECO:0000313" key="3">
    <source>
        <dbReference type="Proteomes" id="UP000799436"/>
    </source>
</evidence>
<proteinExistence type="predicted"/>
<feature type="region of interest" description="Disordered" evidence="1">
    <location>
        <begin position="113"/>
        <end position="133"/>
    </location>
</feature>
<protein>
    <submittedName>
        <fullName evidence="2">Uncharacterized protein</fullName>
    </submittedName>
</protein>
<name>A0A6G1LJI5_9PEZI</name>
<keyword evidence="3" id="KW-1185">Reference proteome</keyword>
<accession>A0A6G1LJI5</accession>
<dbReference type="AlphaFoldDB" id="A0A6G1LJI5"/>
<evidence type="ECO:0000313" key="2">
    <source>
        <dbReference type="EMBL" id="KAF2772588.1"/>
    </source>
</evidence>
<organism evidence="2 3">
    <name type="scientific">Teratosphaeria nubilosa</name>
    <dbReference type="NCBI Taxonomy" id="161662"/>
    <lineage>
        <taxon>Eukaryota</taxon>
        <taxon>Fungi</taxon>
        <taxon>Dikarya</taxon>
        <taxon>Ascomycota</taxon>
        <taxon>Pezizomycotina</taxon>
        <taxon>Dothideomycetes</taxon>
        <taxon>Dothideomycetidae</taxon>
        <taxon>Mycosphaerellales</taxon>
        <taxon>Teratosphaeriaceae</taxon>
        <taxon>Teratosphaeria</taxon>
    </lineage>
</organism>
<sequence>MSTTLSQNKRVPDMAGLREQIKANIASMHLPSLSTPQIIISKPRDDAKFTAWILDDGVRPNMRGLHCATPEEALESLLQVTAELVAEELFHEFVEYERRGGDEGGRGNGMRLSKNDASGVQNSGHGYAFQEHG</sequence>
<gene>
    <name evidence="2" type="ORF">EJ03DRAFT_371921</name>
</gene>
<dbReference type="Proteomes" id="UP000799436">
    <property type="component" value="Unassembled WGS sequence"/>
</dbReference>
<dbReference type="EMBL" id="ML995814">
    <property type="protein sequence ID" value="KAF2772588.1"/>
    <property type="molecule type" value="Genomic_DNA"/>
</dbReference>
<reference evidence="2" key="1">
    <citation type="journal article" date="2020" name="Stud. Mycol.">
        <title>101 Dothideomycetes genomes: a test case for predicting lifestyles and emergence of pathogens.</title>
        <authorList>
            <person name="Haridas S."/>
            <person name="Albert R."/>
            <person name="Binder M."/>
            <person name="Bloem J."/>
            <person name="Labutti K."/>
            <person name="Salamov A."/>
            <person name="Andreopoulos B."/>
            <person name="Baker S."/>
            <person name="Barry K."/>
            <person name="Bills G."/>
            <person name="Bluhm B."/>
            <person name="Cannon C."/>
            <person name="Castanera R."/>
            <person name="Culley D."/>
            <person name="Daum C."/>
            <person name="Ezra D."/>
            <person name="Gonzalez J."/>
            <person name="Henrissat B."/>
            <person name="Kuo A."/>
            <person name="Liang C."/>
            <person name="Lipzen A."/>
            <person name="Lutzoni F."/>
            <person name="Magnuson J."/>
            <person name="Mondo S."/>
            <person name="Nolan M."/>
            <person name="Ohm R."/>
            <person name="Pangilinan J."/>
            <person name="Park H.-J."/>
            <person name="Ramirez L."/>
            <person name="Alfaro M."/>
            <person name="Sun H."/>
            <person name="Tritt A."/>
            <person name="Yoshinaga Y."/>
            <person name="Zwiers L.-H."/>
            <person name="Turgeon B."/>
            <person name="Goodwin S."/>
            <person name="Spatafora J."/>
            <person name="Crous P."/>
            <person name="Grigoriev I."/>
        </authorList>
    </citation>
    <scope>NUCLEOTIDE SEQUENCE</scope>
    <source>
        <strain evidence="2">CBS 116005</strain>
    </source>
</reference>
<feature type="compositionally biased region" description="Polar residues" evidence="1">
    <location>
        <begin position="115"/>
        <end position="124"/>
    </location>
</feature>